<dbReference type="InterPro" id="IPR016032">
    <property type="entry name" value="Sig_transdc_resp-reg_C-effctor"/>
</dbReference>
<dbReference type="SMART" id="SM01043">
    <property type="entry name" value="BTAD"/>
    <property type="match status" value="1"/>
</dbReference>
<comment type="caution">
    <text evidence="9">The sequence shown here is derived from an EMBL/GenBank/DDBJ whole genome shotgun (WGS) entry which is preliminary data.</text>
</comment>
<gene>
    <name evidence="9" type="ORF">C6Y14_00355</name>
</gene>
<dbReference type="GO" id="GO:0003677">
    <property type="term" value="F:DNA binding"/>
    <property type="evidence" value="ECO:0007669"/>
    <property type="project" value="UniProtKB-UniRule"/>
</dbReference>
<dbReference type="Gene3D" id="1.25.40.10">
    <property type="entry name" value="Tetratricopeptide repeat domain"/>
    <property type="match status" value="2"/>
</dbReference>
<dbReference type="SUPFAM" id="SSF48452">
    <property type="entry name" value="TPR-like"/>
    <property type="match status" value="2"/>
</dbReference>
<dbReference type="Pfam" id="PF03704">
    <property type="entry name" value="BTAD"/>
    <property type="match status" value="1"/>
</dbReference>
<keyword evidence="5" id="KW-0804">Transcription</keyword>
<dbReference type="InterPro" id="IPR005158">
    <property type="entry name" value="BTAD"/>
</dbReference>
<dbReference type="InterPro" id="IPR011990">
    <property type="entry name" value="TPR-like_helical_dom_sf"/>
</dbReference>
<sequence>MRGRAVSAVRAVRVTFGLLGEVEVRCDGQLLDLGAKQRAVLAVLVSEPNTVVLRHSIVDAVWDVEDRGRLNVQKLVTDYLSRIRASLRAAGIGEELVRLIATRTEEPGYRIEIAMHSPEVTIDWQEFRRLRDRAKAAHDANDLDDAERLYEQALALWRGPALAGLGVSPLRAMRERMTSQRLNAAEQLAAIHLDREQPTRAVAVLEQLAAEHPGRERIAALLIRALDRVGRRDEASVAYLNTRTHLNAEYGFEPGGELEQAHREVLRGRQPVPETPVLNNLPPDTPHFVGRGSYEEDLCAQLLQSDSTPGAVVICAVDGMAGIGKTALAVHVAHKLAPEFSDGCLFLDLRGFTAGTTPMTPEQALDVLLRRIGIPGRQIPGDLDDRASLWRAELASRKILLTLDNAAGSGQVEPLLPGAGGSRVLITSRNNLTSLDDARHVSLDILGLADARTLFHRIAGAQRVIGMSDSVGNVVRLCGYLPLAIRIIAARCRSYPLAELEKALTAEYERLAEIDDGDRSVAASFTISFDGLSVQQQGFFRMLGLHPGQEIGSQAAASLTDLDMGTAARFLQLLRNANLLEYNGDGRYRFHDLMRAYAKGLAAQEPSSGQRAALRRAAAWYLHAAALTDTLFAPYRERVPLLAQTPRVALPEMSTIDDALKWCDMERANVLAMVGAAHANGDHDIAWQLPALLGEYLYARRHLPHWLSTHEIGLASARELGDKIGESWMLTNLAIAYVELERFEDALQALEIAVSTLRVRIDAHPSDRTASHLLGVALTFSGNALEGQGMPLPAIQFHEEALAINESMSNAWATVWVLGNLARANLRLERPDPAIAYLRRAVAGHKQLNNEWRMGTALTDLGHALECAARHQEALESYRDALRIHRRVGGRWQEARTLRLMSAPLRALGHSAEADEHAELAGHILRQLDDRRSV</sequence>
<keyword evidence="2" id="KW-0902">Two-component regulatory system</keyword>
<dbReference type="PRINTS" id="PR00364">
    <property type="entry name" value="DISEASERSIST"/>
</dbReference>
<dbReference type="SMART" id="SM00028">
    <property type="entry name" value="TPR"/>
    <property type="match status" value="5"/>
</dbReference>
<dbReference type="EMBL" id="PYBJ01000001">
    <property type="protein sequence ID" value="PSM44638.1"/>
    <property type="molecule type" value="Genomic_DNA"/>
</dbReference>
<evidence type="ECO:0000313" key="9">
    <source>
        <dbReference type="EMBL" id="PSM44638.1"/>
    </source>
</evidence>
<dbReference type="GO" id="GO:0043531">
    <property type="term" value="F:ADP binding"/>
    <property type="evidence" value="ECO:0007669"/>
    <property type="project" value="InterPro"/>
</dbReference>
<dbReference type="InterPro" id="IPR019734">
    <property type="entry name" value="TPR_rpt"/>
</dbReference>
<dbReference type="Proteomes" id="UP000240429">
    <property type="component" value="Unassembled WGS sequence"/>
</dbReference>
<keyword evidence="10" id="KW-1185">Reference proteome</keyword>
<dbReference type="AlphaFoldDB" id="A0A2P8QEK9"/>
<protein>
    <recommendedName>
        <fullName evidence="8">OmpR/PhoB-type domain-containing protein</fullName>
    </recommendedName>
</protein>
<evidence type="ECO:0000256" key="2">
    <source>
        <dbReference type="ARBA" id="ARBA00023012"/>
    </source>
</evidence>
<dbReference type="InterPro" id="IPR001867">
    <property type="entry name" value="OmpR/PhoB-type_DNA-bd"/>
</dbReference>
<organism evidence="9 10">
    <name type="scientific">Streptomyces dioscori</name>
    <dbReference type="NCBI Taxonomy" id="2109333"/>
    <lineage>
        <taxon>Bacteria</taxon>
        <taxon>Bacillati</taxon>
        <taxon>Actinomycetota</taxon>
        <taxon>Actinomycetes</taxon>
        <taxon>Kitasatosporales</taxon>
        <taxon>Streptomycetaceae</taxon>
        <taxon>Streptomyces</taxon>
        <taxon>Streptomyces aurantiacus group</taxon>
    </lineage>
</organism>
<dbReference type="CDD" id="cd15831">
    <property type="entry name" value="BTAD"/>
    <property type="match status" value="1"/>
</dbReference>
<keyword evidence="7" id="KW-0175">Coiled coil</keyword>
<evidence type="ECO:0000259" key="8">
    <source>
        <dbReference type="PROSITE" id="PS51755"/>
    </source>
</evidence>
<dbReference type="InterPro" id="IPR027417">
    <property type="entry name" value="P-loop_NTPase"/>
</dbReference>
<dbReference type="SUPFAM" id="SSF52540">
    <property type="entry name" value="P-loop containing nucleoside triphosphate hydrolases"/>
    <property type="match status" value="1"/>
</dbReference>
<evidence type="ECO:0000256" key="1">
    <source>
        <dbReference type="ARBA" id="ARBA00005820"/>
    </source>
</evidence>
<dbReference type="GO" id="GO:0006355">
    <property type="term" value="P:regulation of DNA-templated transcription"/>
    <property type="evidence" value="ECO:0007669"/>
    <property type="project" value="InterPro"/>
</dbReference>
<accession>A0A2P8QEK9</accession>
<proteinExistence type="inferred from homology"/>
<dbReference type="PANTHER" id="PTHR35807">
    <property type="entry name" value="TRANSCRIPTIONAL REGULATOR REDD-RELATED"/>
    <property type="match status" value="1"/>
</dbReference>
<name>A0A2P8QEK9_9ACTN</name>
<dbReference type="GO" id="GO:0000160">
    <property type="term" value="P:phosphorelay signal transduction system"/>
    <property type="evidence" value="ECO:0007669"/>
    <property type="project" value="UniProtKB-KW"/>
</dbReference>
<keyword evidence="3" id="KW-0805">Transcription regulation</keyword>
<keyword evidence="4 6" id="KW-0238">DNA-binding</keyword>
<dbReference type="Gene3D" id="3.40.50.300">
    <property type="entry name" value="P-loop containing nucleotide triphosphate hydrolases"/>
    <property type="match status" value="1"/>
</dbReference>
<evidence type="ECO:0000313" key="10">
    <source>
        <dbReference type="Proteomes" id="UP000240429"/>
    </source>
</evidence>
<dbReference type="Pfam" id="PF00486">
    <property type="entry name" value="Trans_reg_C"/>
    <property type="match status" value="1"/>
</dbReference>
<reference evidence="9 10" key="1">
    <citation type="submission" date="2018-03" db="EMBL/GenBank/DDBJ databases">
        <title>Streptomyces dioscori sp. nov., a novel endophytic actinobacterium isolated from bulbil of Dioscorea bulbifera L.</title>
        <authorList>
            <person name="Zhikuan W."/>
        </authorList>
    </citation>
    <scope>NUCLEOTIDE SEQUENCE [LARGE SCALE GENOMIC DNA]</scope>
    <source>
        <strain evidence="9 10">A217</strain>
    </source>
</reference>
<comment type="similarity">
    <text evidence="1">Belongs to the AfsR/DnrI/RedD regulatory family.</text>
</comment>
<dbReference type="Gene3D" id="1.10.10.10">
    <property type="entry name" value="Winged helix-like DNA-binding domain superfamily/Winged helix DNA-binding domain"/>
    <property type="match status" value="2"/>
</dbReference>
<dbReference type="SUPFAM" id="SSF46894">
    <property type="entry name" value="C-terminal effector domain of the bipartite response regulators"/>
    <property type="match status" value="1"/>
</dbReference>
<dbReference type="Pfam" id="PF13374">
    <property type="entry name" value="TPR_10"/>
    <property type="match status" value="2"/>
</dbReference>
<evidence type="ECO:0000256" key="7">
    <source>
        <dbReference type="SAM" id="Coils"/>
    </source>
</evidence>
<feature type="domain" description="OmpR/PhoB-type" evidence="8">
    <location>
        <begin position="6"/>
        <end position="113"/>
    </location>
</feature>
<dbReference type="PANTHER" id="PTHR35807:SF1">
    <property type="entry name" value="TRANSCRIPTIONAL REGULATOR REDD"/>
    <property type="match status" value="1"/>
</dbReference>
<feature type="DNA-binding region" description="OmpR/PhoB-type" evidence="6">
    <location>
        <begin position="6"/>
        <end position="113"/>
    </location>
</feature>
<evidence type="ECO:0000256" key="3">
    <source>
        <dbReference type="ARBA" id="ARBA00023015"/>
    </source>
</evidence>
<evidence type="ECO:0000256" key="5">
    <source>
        <dbReference type="ARBA" id="ARBA00023163"/>
    </source>
</evidence>
<evidence type="ECO:0000256" key="6">
    <source>
        <dbReference type="PROSITE-ProRule" id="PRU01091"/>
    </source>
</evidence>
<dbReference type="InterPro" id="IPR051677">
    <property type="entry name" value="AfsR-DnrI-RedD_regulator"/>
</dbReference>
<dbReference type="PROSITE" id="PS51755">
    <property type="entry name" value="OMPR_PHOB"/>
    <property type="match status" value="1"/>
</dbReference>
<evidence type="ECO:0000256" key="4">
    <source>
        <dbReference type="ARBA" id="ARBA00023125"/>
    </source>
</evidence>
<feature type="coiled-coil region" evidence="7">
    <location>
        <begin position="733"/>
        <end position="760"/>
    </location>
</feature>
<dbReference type="InterPro" id="IPR036388">
    <property type="entry name" value="WH-like_DNA-bd_sf"/>
</dbReference>